<evidence type="ECO:0000256" key="2">
    <source>
        <dbReference type="ARBA" id="ARBA00008422"/>
    </source>
</evidence>
<dbReference type="Pfam" id="PF00328">
    <property type="entry name" value="His_Phos_2"/>
    <property type="match status" value="1"/>
</dbReference>
<dbReference type="KEGG" id="rhg:EXZ61_05155"/>
<dbReference type="EMBL" id="CP036282">
    <property type="protein sequence ID" value="QDL53614.1"/>
    <property type="molecule type" value="Genomic_DNA"/>
</dbReference>
<feature type="signal peptide" evidence="14">
    <location>
        <begin position="1"/>
        <end position="26"/>
    </location>
</feature>
<gene>
    <name evidence="15" type="ORF">EXZ61_05155</name>
</gene>
<keyword evidence="7" id="KW-0378">Hydrolase</keyword>
<comment type="catalytic activity">
    <reaction evidence="11">
        <text>1D-myo-inositol 1,2,4,5,6-pentakisphosphate + H2O = 1D-myo-inositol 1,2,5,6-tetrakisphosphate + phosphate</text>
        <dbReference type="Rhea" id="RHEA:77115"/>
        <dbReference type="ChEBI" id="CHEBI:15377"/>
        <dbReference type="ChEBI" id="CHEBI:43474"/>
        <dbReference type="ChEBI" id="CHEBI:57798"/>
        <dbReference type="ChEBI" id="CHEBI:195535"/>
        <dbReference type="EC" id="3.1.3.62"/>
    </reaction>
    <physiologicalReaction direction="left-to-right" evidence="11">
        <dbReference type="Rhea" id="RHEA:77116"/>
    </physiologicalReaction>
</comment>
<comment type="catalytic activity">
    <reaction evidence="12">
        <text>1D-myo-inositol hexakisphosphate + H2O = 1D-myo-inositol 1,2,4,5,6-pentakisphosphate + phosphate</text>
        <dbReference type="Rhea" id="RHEA:16989"/>
        <dbReference type="ChEBI" id="CHEBI:15377"/>
        <dbReference type="ChEBI" id="CHEBI:43474"/>
        <dbReference type="ChEBI" id="CHEBI:57798"/>
        <dbReference type="ChEBI" id="CHEBI:58130"/>
        <dbReference type="EC" id="3.1.3.62"/>
    </reaction>
    <physiologicalReaction direction="left-to-right" evidence="12">
        <dbReference type="Rhea" id="RHEA:16990"/>
    </physiologicalReaction>
</comment>
<dbReference type="AlphaFoldDB" id="A0A515ELW1"/>
<dbReference type="SUPFAM" id="SSF53254">
    <property type="entry name" value="Phosphoglycerate mutase-like"/>
    <property type="match status" value="1"/>
</dbReference>
<dbReference type="GO" id="GO:0016020">
    <property type="term" value="C:membrane"/>
    <property type="evidence" value="ECO:0007669"/>
    <property type="project" value="UniProtKB-SubCell"/>
</dbReference>
<evidence type="ECO:0000256" key="3">
    <source>
        <dbReference type="ARBA" id="ARBA00012976"/>
    </source>
</evidence>
<keyword evidence="16" id="KW-1185">Reference proteome</keyword>
<evidence type="ECO:0000256" key="10">
    <source>
        <dbReference type="ARBA" id="ARBA00043668"/>
    </source>
</evidence>
<comment type="subcellular location">
    <subcellularLocation>
        <location evidence="1">Membrane</location>
    </subcellularLocation>
</comment>
<evidence type="ECO:0000313" key="15">
    <source>
        <dbReference type="EMBL" id="QDL53614.1"/>
    </source>
</evidence>
<comment type="catalytic activity">
    <reaction evidence="13">
        <text>(2R)-2,3-bisphosphoglycerate + H2O = (2R)-2-phosphoglycerate + phosphate</text>
        <dbReference type="Rhea" id="RHEA:27381"/>
        <dbReference type="ChEBI" id="CHEBI:15377"/>
        <dbReference type="ChEBI" id="CHEBI:43474"/>
        <dbReference type="ChEBI" id="CHEBI:58248"/>
        <dbReference type="ChEBI" id="CHEBI:58289"/>
        <dbReference type="EC" id="3.1.3.80"/>
    </reaction>
    <physiologicalReaction direction="left-to-right" evidence="13">
        <dbReference type="Rhea" id="RHEA:27382"/>
    </physiologicalReaction>
</comment>
<feature type="chain" id="PRO_5021895790" description="Multiple inositol polyphosphate phosphatase 1" evidence="14">
    <location>
        <begin position="27"/>
        <end position="537"/>
    </location>
</feature>
<reference evidence="16" key="2">
    <citation type="journal article" date="2020" name="Int. J. Syst. Evol. Microbiol.">
        <title>Genomic insights into a novel species Rhodoferax aquaticus sp. nov., isolated from freshwater.</title>
        <authorList>
            <person name="Li T."/>
            <person name="Zhuo Y."/>
            <person name="Jin C.Z."/>
            <person name="Wu X."/>
            <person name="Ko S.R."/>
            <person name="Jin F.J."/>
            <person name="Ahn C.Y."/>
            <person name="Oh H.M."/>
            <person name="Lee H.G."/>
            <person name="Jin L."/>
        </authorList>
    </citation>
    <scope>NUCLEOTIDE SEQUENCE [LARGE SCALE GENOMIC DNA]</scope>
    <source>
        <strain evidence="16">Gr-4</strain>
    </source>
</reference>
<dbReference type="GO" id="GO:0034417">
    <property type="term" value="F:bisphosphoglycerate 3-phosphatase activity"/>
    <property type="evidence" value="ECO:0007669"/>
    <property type="project" value="UniProtKB-EC"/>
</dbReference>
<comment type="catalytic activity">
    <reaction evidence="10">
        <text>1D-myo-inositol 1,2,5,6-tetrakisphosphate + H2O = 1D-myo-inositol 1,2,6-trisphosphate + phosphate</text>
        <dbReference type="Rhea" id="RHEA:77119"/>
        <dbReference type="ChEBI" id="CHEBI:15377"/>
        <dbReference type="ChEBI" id="CHEBI:43474"/>
        <dbReference type="ChEBI" id="CHEBI:195535"/>
        <dbReference type="ChEBI" id="CHEBI:195537"/>
        <dbReference type="EC" id="3.1.3.62"/>
    </reaction>
    <physiologicalReaction direction="left-to-right" evidence="10">
        <dbReference type="Rhea" id="RHEA:77120"/>
    </physiologicalReaction>
</comment>
<keyword evidence="8" id="KW-0472">Membrane</keyword>
<evidence type="ECO:0000256" key="8">
    <source>
        <dbReference type="ARBA" id="ARBA00023136"/>
    </source>
</evidence>
<sequence length="537" mass="58673">MKNSVPLTHCPWLRLSGLFLFVCGLAACSTSGRNVDAPQALLVGSQHYQTKTPYAPLQDLASYEEPPVGFRPVYTQLVARHGSRGLSSMKSDLAIYNLWRQAQADGALTPLGERLGPDVLQLMKANFLLGYGVEGISNPGYGNESLVGISEHKKLAQRMLQRLPGLWDEVAKDAPARELVVVTSGVDRAVDSGNYFVQGLVTGLPALNPLIRKPAAPGPYPEGGSVVAQPEGTNRFLLYFHKLVKGADAVTNPANPLARTYAASQAYQRYKNSDPELQEKQATLLATDAANHAGRAVLERLFTKAFIERLASGQYRFSNSGTMAFVSEDGKFLPRLTGDGKATIESLADAGTMLYELYAIAPGLREEAKLDFSVYMPLAQARVFAELNDAADFYDKGPGMTEKGDVSYKMAQILVDDLFAEVDAIADGQFKHAAKLRFAHAEIMIPLAAHMGLPRAGQQLGQAYVFSYASNPWRGAEVSPMAANMQWDVYRNGDNRLLVKLLYNEKETDFKASCSSAKLSATSYFYDYAKLKACYYP</sequence>
<dbReference type="PROSITE" id="PS51257">
    <property type="entry name" value="PROKAR_LIPOPROTEIN"/>
    <property type="match status" value="1"/>
</dbReference>
<evidence type="ECO:0000256" key="11">
    <source>
        <dbReference type="ARBA" id="ARBA00043671"/>
    </source>
</evidence>
<dbReference type="EC" id="3.1.3.80" evidence="3"/>
<evidence type="ECO:0000256" key="13">
    <source>
        <dbReference type="ARBA" id="ARBA00043832"/>
    </source>
</evidence>
<name>A0A515ELW1_9BURK</name>
<evidence type="ECO:0000256" key="14">
    <source>
        <dbReference type="SAM" id="SignalP"/>
    </source>
</evidence>
<dbReference type="InterPro" id="IPR029033">
    <property type="entry name" value="His_PPase_superfam"/>
</dbReference>
<dbReference type="Proteomes" id="UP000317365">
    <property type="component" value="Chromosome"/>
</dbReference>
<dbReference type="InterPro" id="IPR000560">
    <property type="entry name" value="His_Pase_clade-2"/>
</dbReference>
<evidence type="ECO:0000256" key="7">
    <source>
        <dbReference type="ARBA" id="ARBA00022801"/>
    </source>
</evidence>
<keyword evidence="6 14" id="KW-0732">Signal</keyword>
<evidence type="ECO:0000256" key="4">
    <source>
        <dbReference type="ARBA" id="ARBA00013040"/>
    </source>
</evidence>
<comment type="similarity">
    <text evidence="2">Belongs to the histidine acid phosphatase family. MINPP1 subfamily.</text>
</comment>
<evidence type="ECO:0000256" key="12">
    <source>
        <dbReference type="ARBA" id="ARBA00043691"/>
    </source>
</evidence>
<evidence type="ECO:0000256" key="5">
    <source>
        <dbReference type="ARBA" id="ARBA00018097"/>
    </source>
</evidence>
<protein>
    <recommendedName>
        <fullName evidence="5">Multiple inositol polyphosphate phosphatase 1</fullName>
        <ecNumber evidence="4">3.1.3.62</ecNumber>
        <ecNumber evidence="3">3.1.3.80</ecNumber>
    </recommendedName>
    <alternativeName>
        <fullName evidence="9">2,3-bisphosphoglycerate 3-phosphatase</fullName>
    </alternativeName>
</protein>
<proteinExistence type="inferred from homology"/>
<dbReference type="PANTHER" id="PTHR20963:SF8">
    <property type="entry name" value="MULTIPLE INOSITOL POLYPHOSPHATE PHOSPHATASE 1"/>
    <property type="match status" value="1"/>
</dbReference>
<dbReference type="RefSeq" id="WP_142809676.1">
    <property type="nucleotide sequence ID" value="NZ_CP036282.1"/>
</dbReference>
<evidence type="ECO:0000256" key="6">
    <source>
        <dbReference type="ARBA" id="ARBA00022729"/>
    </source>
</evidence>
<dbReference type="Gene3D" id="3.40.50.1240">
    <property type="entry name" value="Phosphoglycerate mutase-like"/>
    <property type="match status" value="1"/>
</dbReference>
<organism evidence="15 16">
    <name type="scientific">Rhodoferax aquaticus</name>
    <dbReference type="NCBI Taxonomy" id="2527691"/>
    <lineage>
        <taxon>Bacteria</taxon>
        <taxon>Pseudomonadati</taxon>
        <taxon>Pseudomonadota</taxon>
        <taxon>Betaproteobacteria</taxon>
        <taxon>Burkholderiales</taxon>
        <taxon>Comamonadaceae</taxon>
        <taxon>Rhodoferax</taxon>
    </lineage>
</organism>
<dbReference type="EC" id="3.1.3.62" evidence="4"/>
<reference evidence="16" key="1">
    <citation type="submission" date="2019-02" db="EMBL/GenBank/DDBJ databases">
        <title>Complete genome sequence of Rhodoferax sp. Gr-4.</title>
        <authorList>
            <person name="Jin L."/>
        </authorList>
    </citation>
    <scope>NUCLEOTIDE SEQUENCE [LARGE SCALE GENOMIC DNA]</scope>
    <source>
        <strain evidence="16">Gr-4</strain>
    </source>
</reference>
<accession>A0A515ELW1</accession>
<dbReference type="PANTHER" id="PTHR20963">
    <property type="entry name" value="MULTIPLE INOSITOL POLYPHOSPHATE PHOSPHATASE-RELATED"/>
    <property type="match status" value="1"/>
</dbReference>
<evidence type="ECO:0000313" key="16">
    <source>
        <dbReference type="Proteomes" id="UP000317365"/>
    </source>
</evidence>
<evidence type="ECO:0000256" key="1">
    <source>
        <dbReference type="ARBA" id="ARBA00004370"/>
    </source>
</evidence>
<evidence type="ECO:0000256" key="9">
    <source>
        <dbReference type="ARBA" id="ARBA00031642"/>
    </source>
</evidence>